<keyword evidence="3 12" id="KW-0919">Taste</keyword>
<evidence type="ECO:0000256" key="7">
    <source>
        <dbReference type="ARBA" id="ARBA00023040"/>
    </source>
</evidence>
<evidence type="ECO:0000313" key="15">
    <source>
        <dbReference type="Proteomes" id="UP000770717"/>
    </source>
</evidence>
<dbReference type="Proteomes" id="UP000770717">
    <property type="component" value="Unassembled WGS sequence"/>
</dbReference>
<evidence type="ECO:0000256" key="9">
    <source>
        <dbReference type="ARBA" id="ARBA00023170"/>
    </source>
</evidence>
<evidence type="ECO:0000256" key="12">
    <source>
        <dbReference type="RuleBase" id="RU004424"/>
    </source>
</evidence>
<dbReference type="EMBL" id="WNTK01006831">
    <property type="protein sequence ID" value="KAG9463442.1"/>
    <property type="molecule type" value="Genomic_DNA"/>
</dbReference>
<dbReference type="AlphaFoldDB" id="A0A8J6B3H2"/>
<keyword evidence="9 12" id="KW-0675">Receptor</keyword>
<feature type="transmembrane region" description="Helical" evidence="13">
    <location>
        <begin position="84"/>
        <end position="105"/>
    </location>
</feature>
<keyword evidence="6 13" id="KW-1133">Transmembrane helix</keyword>
<evidence type="ECO:0000256" key="1">
    <source>
        <dbReference type="ARBA" id="ARBA00004141"/>
    </source>
</evidence>
<feature type="transmembrane region" description="Helical" evidence="13">
    <location>
        <begin position="125"/>
        <end position="146"/>
    </location>
</feature>
<comment type="subcellular location">
    <subcellularLocation>
        <location evidence="1 12">Membrane</location>
        <topology evidence="1 12">Multi-pass membrane protein</topology>
    </subcellularLocation>
</comment>
<evidence type="ECO:0000256" key="13">
    <source>
        <dbReference type="SAM" id="Phobius"/>
    </source>
</evidence>
<keyword evidence="8 12" id="KW-0472">Membrane</keyword>
<evidence type="ECO:0000313" key="14">
    <source>
        <dbReference type="EMBL" id="KAG9463442.1"/>
    </source>
</evidence>
<keyword evidence="5 12" id="KW-0812">Transmembrane</keyword>
<feature type="transmembrane region" description="Helical" evidence="13">
    <location>
        <begin position="226"/>
        <end position="247"/>
    </location>
</feature>
<evidence type="ECO:0000256" key="11">
    <source>
        <dbReference type="RuleBase" id="RU004423"/>
    </source>
</evidence>
<dbReference type="GO" id="GO:0033038">
    <property type="term" value="F:bitter taste receptor activity"/>
    <property type="evidence" value="ECO:0007669"/>
    <property type="project" value="InterPro"/>
</dbReference>
<evidence type="ECO:0000256" key="5">
    <source>
        <dbReference type="ARBA" id="ARBA00022692"/>
    </source>
</evidence>
<dbReference type="PANTHER" id="PTHR11394">
    <property type="entry name" value="TASTE RECEPTOR TYPE 2"/>
    <property type="match status" value="1"/>
</dbReference>
<dbReference type="InterPro" id="IPR007960">
    <property type="entry name" value="TAS2R"/>
</dbReference>
<comment type="similarity">
    <text evidence="2 11">Belongs to the G-protein coupled receptor T2R family.</text>
</comment>
<gene>
    <name evidence="14" type="ORF">GDO78_021724</name>
</gene>
<evidence type="ECO:0000256" key="3">
    <source>
        <dbReference type="ARBA" id="ARBA00022480"/>
    </source>
</evidence>
<dbReference type="GO" id="GO:0016020">
    <property type="term" value="C:membrane"/>
    <property type="evidence" value="ECO:0007669"/>
    <property type="project" value="UniProtKB-SubCell"/>
</dbReference>
<keyword evidence="10 12" id="KW-0807">Transducer</keyword>
<name>A0A8J6B3H2_ELECQ</name>
<organism evidence="14 15">
    <name type="scientific">Eleutherodactylus coqui</name>
    <name type="common">Puerto Rican coqui</name>
    <dbReference type="NCBI Taxonomy" id="57060"/>
    <lineage>
        <taxon>Eukaryota</taxon>
        <taxon>Metazoa</taxon>
        <taxon>Chordata</taxon>
        <taxon>Craniata</taxon>
        <taxon>Vertebrata</taxon>
        <taxon>Euteleostomi</taxon>
        <taxon>Amphibia</taxon>
        <taxon>Batrachia</taxon>
        <taxon>Anura</taxon>
        <taxon>Neobatrachia</taxon>
        <taxon>Hyloidea</taxon>
        <taxon>Eleutherodactylidae</taxon>
        <taxon>Eleutherodactylinae</taxon>
        <taxon>Eleutherodactylus</taxon>
        <taxon>Eleutherodactylus</taxon>
    </lineage>
</organism>
<sequence>MTILMDTLIYLNFVTLIISLPGNIFIIVVNSLDFFKNRRLQLNDQLIFGLSVSSLMQGLLKGLLQSQYLFPFISKETHKIATQIAIYFNLCTLWFSTLLIIHFCLKIVNINHWFYIFLQRTFPKLSTGIIITFLLGCFFINLHAALEINQECLLNTTSKNSYVKESPRCSWSSLIFKTICVLGALLCLVSALIIIISLFKHMNKMKENTQGSRCANMDAHINAMKIVTTLLAANILIFISMFILAFIEKKWLFLFGVLISICHIFSSCLLIKGTKKLNKILVNILNQFSCFQSQN</sequence>
<dbReference type="SUPFAM" id="SSF81321">
    <property type="entry name" value="Family A G protein-coupled receptor-like"/>
    <property type="match status" value="1"/>
</dbReference>
<dbReference type="OrthoDB" id="8876749at2759"/>
<evidence type="ECO:0000256" key="10">
    <source>
        <dbReference type="ARBA" id="ARBA00023224"/>
    </source>
</evidence>
<dbReference type="GO" id="GO:0004930">
    <property type="term" value="F:G protein-coupled receptor activity"/>
    <property type="evidence" value="ECO:0007669"/>
    <property type="project" value="UniProtKB-KW"/>
</dbReference>
<evidence type="ECO:0000256" key="8">
    <source>
        <dbReference type="ARBA" id="ARBA00023136"/>
    </source>
</evidence>
<feature type="transmembrane region" description="Helical" evidence="13">
    <location>
        <begin position="174"/>
        <end position="199"/>
    </location>
</feature>
<evidence type="ECO:0000256" key="6">
    <source>
        <dbReference type="ARBA" id="ARBA00022989"/>
    </source>
</evidence>
<protein>
    <recommendedName>
        <fullName evidence="12">Taste receptor type 2</fullName>
    </recommendedName>
</protein>
<feature type="non-terminal residue" evidence="14">
    <location>
        <position position="295"/>
    </location>
</feature>
<keyword evidence="4 12" id="KW-0716">Sensory transduction</keyword>
<reference evidence="14" key="1">
    <citation type="thesis" date="2020" institute="ProQuest LLC" country="789 East Eisenhower Parkway, Ann Arbor, MI, USA">
        <title>Comparative Genomics and Chromosome Evolution.</title>
        <authorList>
            <person name="Mudd A.B."/>
        </authorList>
    </citation>
    <scope>NUCLEOTIDE SEQUENCE</scope>
    <source>
        <strain evidence="14">HN-11 Male</strain>
        <tissue evidence="14">Kidney and liver</tissue>
    </source>
</reference>
<dbReference type="Pfam" id="PF05296">
    <property type="entry name" value="TAS2R"/>
    <property type="match status" value="1"/>
</dbReference>
<accession>A0A8J6B3H2</accession>
<keyword evidence="15" id="KW-1185">Reference proteome</keyword>
<feature type="transmembrane region" description="Helical" evidence="13">
    <location>
        <begin position="253"/>
        <end position="271"/>
    </location>
</feature>
<evidence type="ECO:0000256" key="4">
    <source>
        <dbReference type="ARBA" id="ARBA00022606"/>
    </source>
</evidence>
<feature type="transmembrane region" description="Helical" evidence="13">
    <location>
        <begin position="12"/>
        <end position="34"/>
    </location>
</feature>
<dbReference type="Gene3D" id="1.20.1070.10">
    <property type="entry name" value="Rhodopsin 7-helix transmembrane proteins"/>
    <property type="match status" value="1"/>
</dbReference>
<comment type="caution">
    <text evidence="14">The sequence shown here is derived from an EMBL/GenBank/DDBJ whole genome shotgun (WGS) entry which is preliminary data.</text>
</comment>
<dbReference type="PANTHER" id="PTHR11394:SF47">
    <property type="entry name" value="TASTE RECEPTOR TYPE 2 MEMBER 40"/>
    <property type="match status" value="1"/>
</dbReference>
<evidence type="ECO:0000256" key="2">
    <source>
        <dbReference type="ARBA" id="ARBA00007376"/>
    </source>
</evidence>
<proteinExistence type="inferred from homology"/>
<keyword evidence="7 12" id="KW-0297">G-protein coupled receptor</keyword>